<gene>
    <name evidence="1" type="ORF">MEUPH1_LOCUS14824</name>
</gene>
<sequence>MVKLNFDEARNRSRDERELLAAVYPCQYLHALRGLVLTAVPSVATARVRSAQAGGGRLGGGAVLREMRFPATAVSKMTVRQPSNCDRTHARVSMQRSCGVWRRTCFLLKRKDGGRVYLEMKILSGCC</sequence>
<proteinExistence type="predicted"/>
<name>A0AAV0WU74_9HEMI</name>
<accession>A0AAV0WU74</accession>
<reference evidence="1 2" key="1">
    <citation type="submission" date="2023-01" db="EMBL/GenBank/DDBJ databases">
        <authorList>
            <person name="Whitehead M."/>
        </authorList>
    </citation>
    <scope>NUCLEOTIDE SEQUENCE [LARGE SCALE GENOMIC DNA]</scope>
</reference>
<evidence type="ECO:0000313" key="2">
    <source>
        <dbReference type="Proteomes" id="UP001160148"/>
    </source>
</evidence>
<keyword evidence="2" id="KW-1185">Reference proteome</keyword>
<evidence type="ECO:0000313" key="1">
    <source>
        <dbReference type="EMBL" id="CAI6359407.1"/>
    </source>
</evidence>
<dbReference type="AlphaFoldDB" id="A0AAV0WU74"/>
<comment type="caution">
    <text evidence="1">The sequence shown here is derived from an EMBL/GenBank/DDBJ whole genome shotgun (WGS) entry which is preliminary data.</text>
</comment>
<organism evidence="1 2">
    <name type="scientific">Macrosiphum euphorbiae</name>
    <name type="common">potato aphid</name>
    <dbReference type="NCBI Taxonomy" id="13131"/>
    <lineage>
        <taxon>Eukaryota</taxon>
        <taxon>Metazoa</taxon>
        <taxon>Ecdysozoa</taxon>
        <taxon>Arthropoda</taxon>
        <taxon>Hexapoda</taxon>
        <taxon>Insecta</taxon>
        <taxon>Pterygota</taxon>
        <taxon>Neoptera</taxon>
        <taxon>Paraneoptera</taxon>
        <taxon>Hemiptera</taxon>
        <taxon>Sternorrhyncha</taxon>
        <taxon>Aphidomorpha</taxon>
        <taxon>Aphidoidea</taxon>
        <taxon>Aphididae</taxon>
        <taxon>Macrosiphini</taxon>
        <taxon>Macrosiphum</taxon>
    </lineage>
</organism>
<dbReference type="EMBL" id="CARXXK010000002">
    <property type="protein sequence ID" value="CAI6359407.1"/>
    <property type="molecule type" value="Genomic_DNA"/>
</dbReference>
<dbReference type="Proteomes" id="UP001160148">
    <property type="component" value="Unassembled WGS sequence"/>
</dbReference>
<protein>
    <submittedName>
        <fullName evidence="1">Uncharacterized protein</fullName>
    </submittedName>
</protein>